<comment type="caution">
    <text evidence="2">The sequence shown here is derived from an EMBL/GenBank/DDBJ whole genome shotgun (WGS) entry which is preliminary data.</text>
</comment>
<feature type="region of interest" description="Disordered" evidence="1">
    <location>
        <begin position="49"/>
        <end position="71"/>
    </location>
</feature>
<gene>
    <name evidence="2" type="ORF">PR048_027637</name>
</gene>
<dbReference type="Proteomes" id="UP001159363">
    <property type="component" value="Chromosome 11"/>
</dbReference>
<keyword evidence="3" id="KW-1185">Reference proteome</keyword>
<protein>
    <submittedName>
        <fullName evidence="2">Uncharacterized protein</fullName>
    </submittedName>
</protein>
<sequence>MNNSPYFSAIFSECLVRPAERNEEIWAALYSEVLRAGMKGRGKREILEKTRGPAASSGTIPTCQNPGSDPARDRTRFALVGGEQANRSDTVAPKWGRVGMRAALVAALHVPTIDEEGFMCSPTLFPADNIRQALFYFHEGTHYCMVKMKENLVLVLPPTAPTDETVMSNKNKSTNTCMCAAHLCWDAVKALAVCAAHMGWDAVKALAVCAAHLGWDAVKALPMCAPTVAARLNLSMLVPAPTYSAYLGHRISYLVPSRLVERNSSSVWSSAGMKGRGKWEIPEKTRRPAASSGTILKCENPGGELSGHYTTAAPQKLELCLCYLPFMLVRTAHQHQSDKEVRARSLGTARNLQEMRRHSKWFRFSCVHAVPAESLSTHNRESAIRVVGCCRNATVQGEAGNKTTTTAWCSCTALLAVRAITLNPGPLLQSQFLLILLPPPFYSFGRFLVRRPSKPGAAAADLSNLTNISSSSKSSSFPVCPSPYRRAFRRKATLSVPQSHGRLCKNTRLRLQHCTPVQSLPLSGDGALDAHGTVALIAPALPGLKCGEKEVPGRTTKPAAADFKWGTNIPSATNELKICRVGERPGANPRPSGYKSATLPLSYGESYHAKLKLREENIWLIISLRNLSHGVCETAAAASVRAASHRRAFGTNAAVHGVGGNVTSSRVFHAFHSTKAPSPRASIARVQEWPGGTRACVRAGWRLCRGVSPSLASR</sequence>
<dbReference type="EMBL" id="JARBHB010000012">
    <property type="protein sequence ID" value="KAJ8871320.1"/>
    <property type="molecule type" value="Genomic_DNA"/>
</dbReference>
<proteinExistence type="predicted"/>
<evidence type="ECO:0000313" key="2">
    <source>
        <dbReference type="EMBL" id="KAJ8871320.1"/>
    </source>
</evidence>
<accession>A0ABQ9GH10</accession>
<organism evidence="2 3">
    <name type="scientific">Dryococelus australis</name>
    <dbReference type="NCBI Taxonomy" id="614101"/>
    <lineage>
        <taxon>Eukaryota</taxon>
        <taxon>Metazoa</taxon>
        <taxon>Ecdysozoa</taxon>
        <taxon>Arthropoda</taxon>
        <taxon>Hexapoda</taxon>
        <taxon>Insecta</taxon>
        <taxon>Pterygota</taxon>
        <taxon>Neoptera</taxon>
        <taxon>Polyneoptera</taxon>
        <taxon>Phasmatodea</taxon>
        <taxon>Verophasmatodea</taxon>
        <taxon>Anareolatae</taxon>
        <taxon>Phasmatidae</taxon>
        <taxon>Eurycanthinae</taxon>
        <taxon>Dryococelus</taxon>
    </lineage>
</organism>
<evidence type="ECO:0000256" key="1">
    <source>
        <dbReference type="SAM" id="MobiDB-lite"/>
    </source>
</evidence>
<reference evidence="2 3" key="1">
    <citation type="submission" date="2023-02" db="EMBL/GenBank/DDBJ databases">
        <title>LHISI_Scaffold_Assembly.</title>
        <authorList>
            <person name="Stuart O.P."/>
            <person name="Cleave R."/>
            <person name="Magrath M.J.L."/>
            <person name="Mikheyev A.S."/>
        </authorList>
    </citation>
    <scope>NUCLEOTIDE SEQUENCE [LARGE SCALE GENOMIC DNA]</scope>
    <source>
        <strain evidence="2">Daus_M_001</strain>
        <tissue evidence="2">Leg muscle</tissue>
    </source>
</reference>
<evidence type="ECO:0000313" key="3">
    <source>
        <dbReference type="Proteomes" id="UP001159363"/>
    </source>
</evidence>
<name>A0ABQ9GH10_9NEOP</name>
<feature type="compositionally biased region" description="Polar residues" evidence="1">
    <location>
        <begin position="56"/>
        <end position="67"/>
    </location>
</feature>